<sequence length="32" mass="3447">MLKSGAARYCVLLLSYYVTTCSSLSQPLSYAG</sequence>
<protein>
    <submittedName>
        <fullName evidence="1">Uncharacterized protein</fullName>
    </submittedName>
</protein>
<dbReference type="EMBL" id="OQ579029">
    <property type="protein sequence ID" value="WEU80445.1"/>
    <property type="molecule type" value="Genomic_DNA"/>
</dbReference>
<name>A0AAF0D7H7_9CAUD</name>
<evidence type="ECO:0000313" key="1">
    <source>
        <dbReference type="EMBL" id="WEU80445.1"/>
    </source>
</evidence>
<accession>A0AAF0D7H7</accession>
<dbReference type="GeneID" id="98576598"/>
<dbReference type="Proteomes" id="UP001219244">
    <property type="component" value="Segment"/>
</dbReference>
<gene>
    <name evidence="1" type="ORF">CYQXPUPM_0003</name>
</gene>
<proteinExistence type="predicted"/>
<reference evidence="1 2" key="1">
    <citation type="submission" date="2023-03" db="EMBL/GenBank/DDBJ databases">
        <title>A hybrid and poly-polish workflow for the complete and accurate assembly of phage genomes: a case study of ten przondoviruses.</title>
        <authorList>
            <person name="Elek C.K.A."/>
            <person name="Adriaenssens E.M."/>
        </authorList>
    </citation>
    <scope>NUCLEOTIDE SEQUENCE [LARGE SCALE GENOMIC DNA]</scope>
</reference>
<evidence type="ECO:0000313" key="2">
    <source>
        <dbReference type="Proteomes" id="UP001219244"/>
    </source>
</evidence>
<dbReference type="RefSeq" id="YP_011108753.1">
    <property type="nucleotide sequence ID" value="NC_092456.1"/>
</dbReference>
<keyword evidence="2" id="KW-1185">Reference proteome</keyword>
<organism evidence="1 2">
    <name type="scientific">Klebsiella phage Saitama</name>
    <dbReference type="NCBI Taxonomy" id="3018528"/>
    <lineage>
        <taxon>Viruses</taxon>
        <taxon>Duplodnaviria</taxon>
        <taxon>Heunggongvirae</taxon>
        <taxon>Uroviricota</taxon>
        <taxon>Caudoviricetes</taxon>
        <taxon>Autographivirales</taxon>
        <taxon>Autotranscriptaviridae</taxon>
        <taxon>Studiervirinae</taxon>
        <taxon>Przondovirus</taxon>
        <taxon>Przondovirus saitama</taxon>
    </lineage>
</organism>